<evidence type="ECO:0000313" key="3">
    <source>
        <dbReference type="Proteomes" id="UP000182466"/>
    </source>
</evidence>
<keyword evidence="1" id="KW-0175">Coiled coil</keyword>
<evidence type="ECO:0000256" key="1">
    <source>
        <dbReference type="SAM" id="Coils"/>
    </source>
</evidence>
<sequence>MNDSVLNATQQEFLETYVLNPVKETDAPDRPETGTTDLGVDRSALATVEALARSFRQWQDRLSQLPSKAPNDQFRDLERLGREITTLSALVDRDRALIPPSMLSASERKLQSIHKAVEDEVQRIQSETNEYDINASAVDTATVFAKAYSKWQERLKKLETMEPRDRYLNLKWLERDLGIYRKMIDRDRDNMPGGLLSTADRRLGRMGETVTAGIAEIKNELSERAKIKETQEWPDAISKAEKLTGKALLEKLEQLENERARLVAEMNAVGLSPDTVEKFPLSTLRDAYEENLPKFSGKIEKVSFEKQELPKLRYNDDVCRKIFAEYHNNWFELKKVYKTQDFLDRVSEIFKSTETDGTNAMWQLWMFRKRTVDGLMRKLEKKHDLDGEKTGWVAVGSTNLESDYDISVMKHGGKADDHEIVKDFNATFQSDFKTQPGMLFDTNLYASAPARHAIAEFPKDPGEKAMAAMGRSGQDVGALMKQRRFMSWEEYETFTQNILAQMKRDDATPEDIASTRNQFEEADVRYQMAQQEILIKTRDMLTLKETLGDDEREALKMVVDALAAADQGSDAASAKKLLDAAHALEGHKFEKVLLEVNNEIYVTATENVRLLQAEIDELQKSLGTPPDPGIQEKLNGKIARAKDLFADAVFFANEAYHAEGPFKHIVEATQAVESDIKKDYPKWEEMPEGAFKKIVEEERKKRRDGLSLHSCLQSFNEQLGDLVKDLKHYAEEDLPGSGFYRCSKYMDRLFDAAVLLKQKAKEALPDEIAFDPNVPGITTPVSALKSKTADGLLALRKGAIKIEVKDTGDPIETAKLEAEQIQAFAINEIREMFGVSSLNQLSALFKAYGVAVNAQLRKAVAEEMKMLKSGSAAFFEPVPKRPDSA</sequence>
<dbReference type="Proteomes" id="UP000182466">
    <property type="component" value="Unassembled WGS sequence"/>
</dbReference>
<feature type="coiled-coil region" evidence="1">
    <location>
        <begin position="238"/>
        <end position="272"/>
    </location>
</feature>
<evidence type="ECO:0000313" key="2">
    <source>
        <dbReference type="EMBL" id="SFU17131.1"/>
    </source>
</evidence>
<organism evidence="2 3">
    <name type="scientific">Sedimentitalea nanhaiensis</name>
    <dbReference type="NCBI Taxonomy" id="999627"/>
    <lineage>
        <taxon>Bacteria</taxon>
        <taxon>Pseudomonadati</taxon>
        <taxon>Pseudomonadota</taxon>
        <taxon>Alphaproteobacteria</taxon>
        <taxon>Rhodobacterales</taxon>
        <taxon>Paracoccaceae</taxon>
        <taxon>Sedimentitalea</taxon>
    </lineage>
</organism>
<gene>
    <name evidence="2" type="ORF">SAMN05216236_1392</name>
</gene>
<reference evidence="2 3" key="1">
    <citation type="submission" date="2016-10" db="EMBL/GenBank/DDBJ databases">
        <authorList>
            <person name="de Groot N.N."/>
        </authorList>
    </citation>
    <scope>NUCLEOTIDE SEQUENCE [LARGE SCALE GENOMIC DNA]</scope>
    <source>
        <strain evidence="2 3">CGMCC 1.10959</strain>
    </source>
</reference>
<keyword evidence="3" id="KW-1185">Reference proteome</keyword>
<dbReference type="STRING" id="999627.SAMN05216236_1392"/>
<dbReference type="AlphaFoldDB" id="A0A1I7DZL4"/>
<name>A0A1I7DZL4_9RHOB</name>
<dbReference type="eggNOG" id="COG0656">
    <property type="taxonomic scope" value="Bacteria"/>
</dbReference>
<proteinExistence type="predicted"/>
<dbReference type="EMBL" id="FPAW01000039">
    <property type="protein sequence ID" value="SFU17131.1"/>
    <property type="molecule type" value="Genomic_DNA"/>
</dbReference>
<accession>A0A1I7DZL4</accession>
<protein>
    <submittedName>
        <fullName evidence="2">Uncharacterized protein</fullName>
    </submittedName>
</protein>